<dbReference type="Gene3D" id="3.40.190.10">
    <property type="entry name" value="Periplasmic binding protein-like II"/>
    <property type="match status" value="2"/>
</dbReference>
<dbReference type="PROSITE" id="PS50931">
    <property type="entry name" value="HTH_LYSR"/>
    <property type="match status" value="1"/>
</dbReference>
<comment type="caution">
    <text evidence="6">The sequence shown here is derived from an EMBL/GenBank/DDBJ whole genome shotgun (WGS) entry which is preliminary data.</text>
</comment>
<dbReference type="GO" id="GO:0003677">
    <property type="term" value="F:DNA binding"/>
    <property type="evidence" value="ECO:0007669"/>
    <property type="project" value="UniProtKB-KW"/>
</dbReference>
<dbReference type="PANTHER" id="PTHR30118">
    <property type="entry name" value="HTH-TYPE TRANSCRIPTIONAL REGULATOR LEUO-RELATED"/>
    <property type="match status" value="1"/>
</dbReference>
<keyword evidence="7" id="KW-1185">Reference proteome</keyword>
<evidence type="ECO:0000313" key="7">
    <source>
        <dbReference type="Proteomes" id="UP000565262"/>
    </source>
</evidence>
<protein>
    <submittedName>
        <fullName evidence="6">LysR family transcriptional regulator</fullName>
    </submittedName>
</protein>
<comment type="similarity">
    <text evidence="1">Belongs to the LysR transcriptional regulatory family.</text>
</comment>
<dbReference type="AlphaFoldDB" id="A0A839IPE6"/>
<keyword evidence="2" id="KW-0805">Transcription regulation</keyword>
<dbReference type="Pfam" id="PF00126">
    <property type="entry name" value="HTH_1"/>
    <property type="match status" value="1"/>
</dbReference>
<dbReference type="Pfam" id="PF03466">
    <property type="entry name" value="LysR_substrate"/>
    <property type="match status" value="1"/>
</dbReference>
<dbReference type="InterPro" id="IPR036388">
    <property type="entry name" value="WH-like_DNA-bd_sf"/>
</dbReference>
<dbReference type="Gene3D" id="1.10.10.10">
    <property type="entry name" value="Winged helix-like DNA-binding domain superfamily/Winged helix DNA-binding domain"/>
    <property type="match status" value="1"/>
</dbReference>
<dbReference type="SUPFAM" id="SSF46785">
    <property type="entry name" value="Winged helix' DNA-binding domain"/>
    <property type="match status" value="1"/>
</dbReference>
<keyword evidence="3" id="KW-0238">DNA-binding</keyword>
<reference evidence="6 7" key="1">
    <citation type="submission" date="2020-08" db="EMBL/GenBank/DDBJ databases">
        <title>Oceanospirillum sp. nov. isolated from marine sediment.</title>
        <authorList>
            <person name="Ji X."/>
        </authorList>
    </citation>
    <scope>NUCLEOTIDE SEQUENCE [LARGE SCALE GENOMIC DNA]</scope>
    <source>
        <strain evidence="6 7">D5</strain>
    </source>
</reference>
<accession>A0A839IPE6</accession>
<dbReference type="InterPro" id="IPR036390">
    <property type="entry name" value="WH_DNA-bd_sf"/>
</dbReference>
<evidence type="ECO:0000256" key="1">
    <source>
        <dbReference type="ARBA" id="ARBA00009437"/>
    </source>
</evidence>
<dbReference type="GO" id="GO:0003700">
    <property type="term" value="F:DNA-binding transcription factor activity"/>
    <property type="evidence" value="ECO:0007669"/>
    <property type="project" value="InterPro"/>
</dbReference>
<sequence length="305" mass="34659">MHPDLRNIDLNLLLPFDCLYRTGSVKQSALELNLSQSAFSHALNRLRRSLDDDLFVRVNGRMCPTRKAERLAPYISQALSVLQQSLIPDEPFNPSESRRTFTLAATDYCQISLLPALMKRLVIDAPGIRLQIIHPGDDAFEQLAQQKVDYLLGFTHSGEPGQDILAYRWVTDEYCLLAATNHPLLSQAPDLDTYLALQHILVAPMNEKEGIVDLCLKKLGKQRQRAMATPNLLVVPHIIASTELVATYPRPLAEHICQQLPLQMLPLPFDVPHYQLQFYCHRLNAGEAEYRWFTRLLLQVSDQVI</sequence>
<organism evidence="6 7">
    <name type="scientific">Oceanospirillum sediminis</name>
    <dbReference type="NCBI Taxonomy" id="2760088"/>
    <lineage>
        <taxon>Bacteria</taxon>
        <taxon>Pseudomonadati</taxon>
        <taxon>Pseudomonadota</taxon>
        <taxon>Gammaproteobacteria</taxon>
        <taxon>Oceanospirillales</taxon>
        <taxon>Oceanospirillaceae</taxon>
        <taxon>Oceanospirillum</taxon>
    </lineage>
</organism>
<dbReference type="RefSeq" id="WP_182808910.1">
    <property type="nucleotide sequence ID" value="NZ_JACJFM010000012.1"/>
</dbReference>
<evidence type="ECO:0000256" key="4">
    <source>
        <dbReference type="ARBA" id="ARBA00023163"/>
    </source>
</evidence>
<evidence type="ECO:0000256" key="3">
    <source>
        <dbReference type="ARBA" id="ARBA00023125"/>
    </source>
</evidence>
<name>A0A839IPE6_9GAMM</name>
<evidence type="ECO:0000259" key="5">
    <source>
        <dbReference type="PROSITE" id="PS50931"/>
    </source>
</evidence>
<dbReference type="SUPFAM" id="SSF53850">
    <property type="entry name" value="Periplasmic binding protein-like II"/>
    <property type="match status" value="1"/>
</dbReference>
<dbReference type="InterPro" id="IPR005119">
    <property type="entry name" value="LysR_subst-bd"/>
</dbReference>
<dbReference type="EMBL" id="JACJFM010000012">
    <property type="protein sequence ID" value="MBB1487125.1"/>
    <property type="molecule type" value="Genomic_DNA"/>
</dbReference>
<dbReference type="InterPro" id="IPR050389">
    <property type="entry name" value="LysR-type_TF"/>
</dbReference>
<gene>
    <name evidence="6" type="ORF">H4O21_10930</name>
</gene>
<dbReference type="InterPro" id="IPR000847">
    <property type="entry name" value="LysR_HTH_N"/>
</dbReference>
<dbReference type="Proteomes" id="UP000565262">
    <property type="component" value="Unassembled WGS sequence"/>
</dbReference>
<evidence type="ECO:0000313" key="6">
    <source>
        <dbReference type="EMBL" id="MBB1487125.1"/>
    </source>
</evidence>
<feature type="domain" description="HTH lysR-type" evidence="5">
    <location>
        <begin position="8"/>
        <end position="65"/>
    </location>
</feature>
<dbReference type="PANTHER" id="PTHR30118:SF15">
    <property type="entry name" value="TRANSCRIPTIONAL REGULATORY PROTEIN"/>
    <property type="match status" value="1"/>
</dbReference>
<keyword evidence="4" id="KW-0804">Transcription</keyword>
<evidence type="ECO:0000256" key="2">
    <source>
        <dbReference type="ARBA" id="ARBA00023015"/>
    </source>
</evidence>
<proteinExistence type="inferred from homology"/>